<organism evidence="1 2">
    <name type="scientific">Thermococcus gammatolerans (strain DSM 15229 / JCM 11827 / EJ3)</name>
    <dbReference type="NCBI Taxonomy" id="593117"/>
    <lineage>
        <taxon>Archaea</taxon>
        <taxon>Methanobacteriati</taxon>
        <taxon>Methanobacteriota</taxon>
        <taxon>Thermococci</taxon>
        <taxon>Thermococcales</taxon>
        <taxon>Thermococcaceae</taxon>
        <taxon>Thermococcus</taxon>
    </lineage>
</organism>
<evidence type="ECO:0000313" key="2">
    <source>
        <dbReference type="Proteomes" id="UP000001488"/>
    </source>
</evidence>
<proteinExistence type="predicted"/>
<protein>
    <submittedName>
        <fullName evidence="1">Uncharacterized protein</fullName>
    </submittedName>
</protein>
<evidence type="ECO:0000313" key="1">
    <source>
        <dbReference type="EMBL" id="ACS33704.1"/>
    </source>
</evidence>
<dbReference type="PaxDb" id="593117-TGAM_1202"/>
<dbReference type="eggNOG" id="arCOG13112">
    <property type="taxonomic scope" value="Archaea"/>
</dbReference>
<dbReference type="GeneID" id="7988589"/>
<accession>C5A642</accession>
<dbReference type="STRING" id="593117.TGAM_1202"/>
<dbReference type="Proteomes" id="UP000001488">
    <property type="component" value="Chromosome"/>
</dbReference>
<dbReference type="AlphaFoldDB" id="C5A642"/>
<dbReference type="KEGG" id="tga:TGAM_1202"/>
<keyword evidence="2" id="KW-1185">Reference proteome</keyword>
<dbReference type="RefSeq" id="WP_015858817.1">
    <property type="nucleotide sequence ID" value="NC_012804.1"/>
</dbReference>
<dbReference type="EMBL" id="CP001398">
    <property type="protein sequence ID" value="ACS33704.1"/>
    <property type="molecule type" value="Genomic_DNA"/>
</dbReference>
<gene>
    <name evidence="1" type="ordered locus">TGAM_1202</name>
</gene>
<dbReference type="HOGENOM" id="CLU_096717_0_0_2"/>
<dbReference type="PATRIC" id="fig|593117.10.peg.1201"/>
<name>C5A642_THEGJ</name>
<reference evidence="1 2" key="1">
    <citation type="journal article" date="2007" name="Genome Biol.">
        <title>Genome analysis and genome-wide proteomics of Thermococcus gammatolerans, the most radioresistant organism known amongst the Archaea.</title>
        <authorList>
            <person name="Zivanovic Y."/>
            <person name="Armengaud J."/>
            <person name="Lagorce A."/>
            <person name="Leplat C."/>
            <person name="Guerin P."/>
            <person name="Dutertre M."/>
            <person name="Anthouard V."/>
            <person name="Forterre P."/>
            <person name="Wincker P."/>
            <person name="Confalonieri F."/>
        </authorList>
    </citation>
    <scope>NUCLEOTIDE SEQUENCE [LARGE SCALE GENOMIC DNA]</scope>
    <source>
        <strain evidence="2">DSM 15229 / JCM 11827 / EJ3</strain>
    </source>
</reference>
<sequence length="262" mass="29160">MAGHLRIMGVLVFLIGLLLTATYSRPNCSGIACTSPGFPVLELSEYRVENGGSVDAYVLAFEGNCSGKVHSVFSNKGNVRFQRKGPVYVADRMEHFEAFYVPGCRGNLTVYTVKTYLSNVTRPNVTYDIGGYLFLGDYSLPLREFYMRISGRVNPRVTTRLELSLAENFGTYEATYLNGTLHLGDVLYQRSLEGILVKNGTLVREMVVYDNPAPYLRFKNCVEHYNETLEACRASGSPEYQLPLGLGLMLAGIALFAYGMKF</sequence>